<protein>
    <submittedName>
        <fullName evidence="1">Uncharacterized protein</fullName>
    </submittedName>
</protein>
<evidence type="ECO:0000313" key="1">
    <source>
        <dbReference type="EMBL" id="SVC20328.1"/>
    </source>
</evidence>
<sequence length="27" mass="2907">MQVRKAVEHLEAGGQVGDVDELIRTVG</sequence>
<dbReference type="AlphaFoldDB" id="A0A382K7M4"/>
<reference evidence="1" key="1">
    <citation type="submission" date="2018-05" db="EMBL/GenBank/DDBJ databases">
        <authorList>
            <person name="Lanie J.A."/>
            <person name="Ng W.-L."/>
            <person name="Kazmierczak K.M."/>
            <person name="Andrzejewski T.M."/>
            <person name="Davidsen T.M."/>
            <person name="Wayne K.J."/>
            <person name="Tettelin H."/>
            <person name="Glass J.I."/>
            <person name="Rusch D."/>
            <person name="Podicherti R."/>
            <person name="Tsui H.-C.T."/>
            <person name="Winkler M.E."/>
        </authorList>
    </citation>
    <scope>NUCLEOTIDE SEQUENCE</scope>
</reference>
<feature type="non-terminal residue" evidence="1">
    <location>
        <position position="27"/>
    </location>
</feature>
<dbReference type="EMBL" id="UINC01078853">
    <property type="protein sequence ID" value="SVC20328.1"/>
    <property type="molecule type" value="Genomic_DNA"/>
</dbReference>
<gene>
    <name evidence="1" type="ORF">METZ01_LOCUS273182</name>
</gene>
<organism evidence="1">
    <name type="scientific">marine metagenome</name>
    <dbReference type="NCBI Taxonomy" id="408172"/>
    <lineage>
        <taxon>unclassified sequences</taxon>
        <taxon>metagenomes</taxon>
        <taxon>ecological metagenomes</taxon>
    </lineage>
</organism>
<accession>A0A382K7M4</accession>
<proteinExistence type="predicted"/>
<name>A0A382K7M4_9ZZZZ</name>